<feature type="compositionally biased region" description="Acidic residues" evidence="1">
    <location>
        <begin position="581"/>
        <end position="606"/>
    </location>
</feature>
<gene>
    <name evidence="2" type="ORF">Sjap_024024</name>
</gene>
<dbReference type="PANTHER" id="PTHR23146">
    <property type="entry name" value="LEO1 PROTEIN"/>
    <property type="match status" value="1"/>
</dbReference>
<dbReference type="Pfam" id="PF04004">
    <property type="entry name" value="Leo1"/>
    <property type="match status" value="1"/>
</dbReference>
<evidence type="ECO:0008006" key="4">
    <source>
        <dbReference type="Google" id="ProtNLM"/>
    </source>
</evidence>
<feature type="compositionally biased region" description="Basic and acidic residues" evidence="1">
    <location>
        <begin position="107"/>
        <end position="131"/>
    </location>
</feature>
<feature type="compositionally biased region" description="Acidic residues" evidence="1">
    <location>
        <begin position="243"/>
        <end position="257"/>
    </location>
</feature>
<dbReference type="GO" id="GO:1990269">
    <property type="term" value="F:RNA polymerase II C-terminal domain phosphoserine binding"/>
    <property type="evidence" value="ECO:0007669"/>
    <property type="project" value="TreeGrafter"/>
</dbReference>
<dbReference type="EMBL" id="JBBNAE010000010">
    <property type="protein sequence ID" value="KAK9090847.1"/>
    <property type="molecule type" value="Genomic_DNA"/>
</dbReference>
<reference evidence="2 3" key="1">
    <citation type="submission" date="2024-01" db="EMBL/GenBank/DDBJ databases">
        <title>Genome assemblies of Stephania.</title>
        <authorList>
            <person name="Yang L."/>
        </authorList>
    </citation>
    <scope>NUCLEOTIDE SEQUENCE [LARGE SCALE GENOMIC DNA]</scope>
    <source>
        <strain evidence="2">QJT</strain>
        <tissue evidence="2">Leaf</tissue>
    </source>
</reference>
<feature type="region of interest" description="Disordered" evidence="1">
    <location>
        <begin position="483"/>
        <end position="642"/>
    </location>
</feature>
<feature type="compositionally biased region" description="Basic and acidic residues" evidence="1">
    <location>
        <begin position="173"/>
        <end position="202"/>
    </location>
</feature>
<feature type="compositionally biased region" description="Basic and acidic residues" evidence="1">
    <location>
        <begin position="213"/>
        <end position="223"/>
    </location>
</feature>
<feature type="compositionally biased region" description="Acidic residues" evidence="1">
    <location>
        <begin position="553"/>
        <end position="572"/>
    </location>
</feature>
<feature type="compositionally biased region" description="Basic and acidic residues" evidence="1">
    <location>
        <begin position="607"/>
        <end position="625"/>
    </location>
</feature>
<feature type="region of interest" description="Disordered" evidence="1">
    <location>
        <begin position="1"/>
        <end position="30"/>
    </location>
</feature>
<protein>
    <recommendedName>
        <fullName evidence="4">RNA polymerase-associated protein LEO1</fullName>
    </recommendedName>
</protein>
<feature type="compositionally biased region" description="Acidic residues" evidence="1">
    <location>
        <begin position="489"/>
        <end position="499"/>
    </location>
</feature>
<accession>A0AAP0EFV9</accession>
<dbReference type="Proteomes" id="UP001417504">
    <property type="component" value="Unassembled WGS sequence"/>
</dbReference>
<dbReference type="GO" id="GO:0006368">
    <property type="term" value="P:transcription elongation by RNA polymerase II"/>
    <property type="evidence" value="ECO:0007669"/>
    <property type="project" value="InterPro"/>
</dbReference>
<evidence type="ECO:0000256" key="1">
    <source>
        <dbReference type="SAM" id="MobiDB-lite"/>
    </source>
</evidence>
<feature type="compositionally biased region" description="Basic and acidic residues" evidence="1">
    <location>
        <begin position="500"/>
        <end position="512"/>
    </location>
</feature>
<feature type="compositionally biased region" description="Acidic residues" evidence="1">
    <location>
        <begin position="9"/>
        <end position="19"/>
    </location>
</feature>
<feature type="compositionally biased region" description="Acidic residues" evidence="1">
    <location>
        <begin position="76"/>
        <end position="106"/>
    </location>
</feature>
<dbReference type="InterPro" id="IPR007149">
    <property type="entry name" value="Leo1"/>
</dbReference>
<sequence length="677" mass="77638">MMQNLFGEQSEDDEEEEVDSEHGSTGQPDYMSITSAMLPMHYFLFVCSGELPIESYWLNCVMILIQDDGGGAGPEGEGEVDGEGQGEVEVESEAELQDVDPDPGESEGERAQSSIEREASNQEAESDGKEAESDEQEEYGQRVATSRMREVVESESDRSEENRYVDNEDEEVDQAREGSKSPSEQKDQAHVSHSVAEIRDVFGDSEEDEPADYADRNDLEQDAHQSPMEDEGSYEKNLRPEDIVPDEDAQYESEEENYEQKPKEKPVGPPLELEIPLRPPPSQPDKMNMIRVSNIMGIEPKPFDPKTYVEEDMFVTDESGSKKRIRLENNIVRWRRVRNPDGTTSVESNARFVRWSDGSLQLLIGNEVLDISVQEAQHDQAHLFLRHGKGILQSQGRLLKKMRFMPSSLTSNSHRLLTAIVDSRHKKVYKVKNCITDIDPEREKEEREKALGQSIRANELLNRKKEKVNRKYTQKVERTRQLSPGFLEEALDEDDEPDYYESRRSAARHRFEEDMEAEAQAERRIMNAKKVNKQIPRKSPLPAAKSSRHPVEEFSESEREESEYETDGDDGEMSPQKMADEPENVDDEADEEEAEANEVSEEEAEEEPRRREEFRSKGSNKRKDIESEEESSPPRKTVHRRAFVYESDDDSMDEYVPLVKYGEMIFTFCVRANFVCV</sequence>
<organism evidence="2 3">
    <name type="scientific">Stephania japonica</name>
    <dbReference type="NCBI Taxonomy" id="461633"/>
    <lineage>
        <taxon>Eukaryota</taxon>
        <taxon>Viridiplantae</taxon>
        <taxon>Streptophyta</taxon>
        <taxon>Embryophyta</taxon>
        <taxon>Tracheophyta</taxon>
        <taxon>Spermatophyta</taxon>
        <taxon>Magnoliopsida</taxon>
        <taxon>Ranunculales</taxon>
        <taxon>Menispermaceae</taxon>
        <taxon>Menispermoideae</taxon>
        <taxon>Cissampelideae</taxon>
        <taxon>Stephania</taxon>
    </lineage>
</organism>
<dbReference type="AlphaFoldDB" id="A0AAP0EFV9"/>
<evidence type="ECO:0000313" key="3">
    <source>
        <dbReference type="Proteomes" id="UP001417504"/>
    </source>
</evidence>
<comment type="caution">
    <text evidence="2">The sequence shown here is derived from an EMBL/GenBank/DDBJ whole genome shotgun (WGS) entry which is preliminary data.</text>
</comment>
<name>A0AAP0EFV9_9MAGN</name>
<evidence type="ECO:0000313" key="2">
    <source>
        <dbReference type="EMBL" id="KAK9090847.1"/>
    </source>
</evidence>
<keyword evidence="3" id="KW-1185">Reference proteome</keyword>
<dbReference type="GO" id="GO:0032968">
    <property type="term" value="P:positive regulation of transcription elongation by RNA polymerase II"/>
    <property type="evidence" value="ECO:0007669"/>
    <property type="project" value="TreeGrafter"/>
</dbReference>
<feature type="compositionally biased region" description="Basic and acidic residues" evidence="1">
    <location>
        <begin position="233"/>
        <end position="242"/>
    </location>
</feature>
<feature type="compositionally biased region" description="Basic and acidic residues" evidence="1">
    <location>
        <begin position="147"/>
        <end position="166"/>
    </location>
</feature>
<feature type="region of interest" description="Disordered" evidence="1">
    <location>
        <begin position="71"/>
        <end position="285"/>
    </location>
</feature>
<dbReference type="PANTHER" id="PTHR23146:SF0">
    <property type="entry name" value="RNA POLYMERASE-ASSOCIATED PROTEIN LEO1"/>
    <property type="match status" value="1"/>
</dbReference>
<feature type="compositionally biased region" description="Acidic residues" evidence="1">
    <location>
        <begin position="203"/>
        <end position="212"/>
    </location>
</feature>
<proteinExistence type="predicted"/>
<feature type="compositionally biased region" description="Basic residues" evidence="1">
    <location>
        <begin position="526"/>
        <end position="536"/>
    </location>
</feature>
<dbReference type="GO" id="GO:0016593">
    <property type="term" value="C:Cdc73/Paf1 complex"/>
    <property type="evidence" value="ECO:0007669"/>
    <property type="project" value="InterPro"/>
</dbReference>